<keyword evidence="4" id="KW-0732">Signal</keyword>
<evidence type="ECO:0000256" key="6">
    <source>
        <dbReference type="ARBA" id="ARBA00023136"/>
    </source>
</evidence>
<evidence type="ECO:0000256" key="7">
    <source>
        <dbReference type="ARBA" id="ARBA00023242"/>
    </source>
</evidence>
<dbReference type="Proteomes" id="UP001054252">
    <property type="component" value="Unassembled WGS sequence"/>
</dbReference>
<sequence>MYEGSFCSLKKYPPEPRGRERGRRVTMYTFPFSSFSLLVVPILSLRLLFLSCSAQETHFKGIDLGSPILSVTPTPLSWHPSAHASKDVLLCDRVKVSGHSWLDLGSYANSFRVTLAPSVSIPQQLHSKMQVCFHRYIDVKFIDDVSGTFVVALKEDFQQWRLWCLALGFFLWLLAPIVSKWIPFYYSSSMAIGIFLVIIILLFQGMKLLPAGRKNVFYLTIYGSAFGVGSYLVHYFSMLVNSSLVSLGLSEEMQNPVAVFLLVGIILSGAALGYWIVRKFVISKNGTVDVGIANFVKWAMRIIASALIFQSTLDTLMAIAALASCGAICSLIPSRKQHRHL</sequence>
<evidence type="ECO:0008006" key="11">
    <source>
        <dbReference type="Google" id="ProtNLM"/>
    </source>
</evidence>
<keyword evidence="10" id="KW-1185">Reference proteome</keyword>
<keyword evidence="7" id="KW-0539">Nucleus</keyword>
<feature type="transmembrane region" description="Helical" evidence="8">
    <location>
        <begin position="184"/>
        <end position="203"/>
    </location>
</feature>
<evidence type="ECO:0000313" key="10">
    <source>
        <dbReference type="Proteomes" id="UP001054252"/>
    </source>
</evidence>
<feature type="transmembrane region" description="Helical" evidence="8">
    <location>
        <begin position="28"/>
        <end position="49"/>
    </location>
</feature>
<dbReference type="InterPro" id="IPR019358">
    <property type="entry name" value="NEMP_fam"/>
</dbReference>
<dbReference type="Pfam" id="PF10225">
    <property type="entry name" value="NEMP"/>
    <property type="match status" value="1"/>
</dbReference>
<evidence type="ECO:0000256" key="3">
    <source>
        <dbReference type="ARBA" id="ARBA00022692"/>
    </source>
</evidence>
<keyword evidence="5 8" id="KW-1133">Transmembrane helix</keyword>
<evidence type="ECO:0000313" key="9">
    <source>
        <dbReference type="EMBL" id="GKV48119.1"/>
    </source>
</evidence>
<keyword evidence="3 8" id="KW-0812">Transmembrane</keyword>
<dbReference type="GO" id="GO:0005637">
    <property type="term" value="C:nuclear inner membrane"/>
    <property type="evidence" value="ECO:0007669"/>
    <property type="project" value="UniProtKB-SubCell"/>
</dbReference>
<proteinExistence type="inferred from homology"/>
<name>A0AAV5MG50_9ROSI</name>
<evidence type="ECO:0000256" key="1">
    <source>
        <dbReference type="ARBA" id="ARBA00004575"/>
    </source>
</evidence>
<evidence type="ECO:0000256" key="8">
    <source>
        <dbReference type="SAM" id="Phobius"/>
    </source>
</evidence>
<dbReference type="PANTHER" id="PTHR31587">
    <property type="entry name" value="TRANSMEMBRANE PROTEIN (DUF2215)"/>
    <property type="match status" value="1"/>
</dbReference>
<accession>A0AAV5MG50</accession>
<organism evidence="9 10">
    <name type="scientific">Rubroshorea leprosula</name>
    <dbReference type="NCBI Taxonomy" id="152421"/>
    <lineage>
        <taxon>Eukaryota</taxon>
        <taxon>Viridiplantae</taxon>
        <taxon>Streptophyta</taxon>
        <taxon>Embryophyta</taxon>
        <taxon>Tracheophyta</taxon>
        <taxon>Spermatophyta</taxon>
        <taxon>Magnoliopsida</taxon>
        <taxon>eudicotyledons</taxon>
        <taxon>Gunneridae</taxon>
        <taxon>Pentapetalae</taxon>
        <taxon>rosids</taxon>
        <taxon>malvids</taxon>
        <taxon>Malvales</taxon>
        <taxon>Dipterocarpaceae</taxon>
        <taxon>Rubroshorea</taxon>
    </lineage>
</organism>
<feature type="transmembrane region" description="Helical" evidence="8">
    <location>
        <begin position="289"/>
        <end position="309"/>
    </location>
</feature>
<comment type="subcellular location">
    <subcellularLocation>
        <location evidence="1">Nucleus inner membrane</location>
        <topology evidence="1">Multi-pass membrane protein</topology>
        <orientation evidence="1">Nucleoplasmic side</orientation>
    </subcellularLocation>
</comment>
<feature type="transmembrane region" description="Helical" evidence="8">
    <location>
        <begin position="315"/>
        <end position="333"/>
    </location>
</feature>
<reference evidence="9 10" key="1">
    <citation type="journal article" date="2021" name="Commun. Biol.">
        <title>The genome of Shorea leprosula (Dipterocarpaceae) highlights the ecological relevance of drought in aseasonal tropical rainforests.</title>
        <authorList>
            <person name="Ng K.K.S."/>
            <person name="Kobayashi M.J."/>
            <person name="Fawcett J.A."/>
            <person name="Hatakeyama M."/>
            <person name="Paape T."/>
            <person name="Ng C.H."/>
            <person name="Ang C.C."/>
            <person name="Tnah L.H."/>
            <person name="Lee C.T."/>
            <person name="Nishiyama T."/>
            <person name="Sese J."/>
            <person name="O'Brien M.J."/>
            <person name="Copetti D."/>
            <person name="Mohd Noor M.I."/>
            <person name="Ong R.C."/>
            <person name="Putra M."/>
            <person name="Sireger I.Z."/>
            <person name="Indrioko S."/>
            <person name="Kosugi Y."/>
            <person name="Izuno A."/>
            <person name="Isagi Y."/>
            <person name="Lee S.L."/>
            <person name="Shimizu K.K."/>
        </authorList>
    </citation>
    <scope>NUCLEOTIDE SEQUENCE [LARGE SCALE GENOMIC DNA]</scope>
    <source>
        <strain evidence="9">214</strain>
    </source>
</reference>
<dbReference type="PANTHER" id="PTHR31587:SF3">
    <property type="entry name" value="EXPRESSED PROTEIN"/>
    <property type="match status" value="1"/>
</dbReference>
<comment type="caution">
    <text evidence="9">The sequence shown here is derived from an EMBL/GenBank/DDBJ whole genome shotgun (WGS) entry which is preliminary data.</text>
</comment>
<feature type="transmembrane region" description="Helical" evidence="8">
    <location>
        <begin position="215"/>
        <end position="237"/>
    </location>
</feature>
<dbReference type="AlphaFoldDB" id="A0AAV5MG50"/>
<evidence type="ECO:0000256" key="2">
    <source>
        <dbReference type="ARBA" id="ARBA00005748"/>
    </source>
</evidence>
<comment type="similarity">
    <text evidence="2">Belongs to the NEMP family.</text>
</comment>
<evidence type="ECO:0000256" key="4">
    <source>
        <dbReference type="ARBA" id="ARBA00022729"/>
    </source>
</evidence>
<evidence type="ECO:0000256" key="5">
    <source>
        <dbReference type="ARBA" id="ARBA00022989"/>
    </source>
</evidence>
<protein>
    <recommendedName>
        <fullName evidence="11">Transmembrane protein</fullName>
    </recommendedName>
</protein>
<feature type="transmembrane region" description="Helical" evidence="8">
    <location>
        <begin position="257"/>
        <end position="277"/>
    </location>
</feature>
<feature type="transmembrane region" description="Helical" evidence="8">
    <location>
        <begin position="160"/>
        <end position="178"/>
    </location>
</feature>
<gene>
    <name evidence="9" type="ORF">SLEP1_g54953</name>
</gene>
<keyword evidence="6 8" id="KW-0472">Membrane</keyword>
<dbReference type="EMBL" id="BPVZ01000246">
    <property type="protein sequence ID" value="GKV48119.1"/>
    <property type="molecule type" value="Genomic_DNA"/>
</dbReference>